<proteinExistence type="predicted"/>
<dbReference type="InterPro" id="IPR031571">
    <property type="entry name" value="RcpC_dom"/>
</dbReference>
<reference evidence="2 4" key="1">
    <citation type="submission" date="2016-06" db="EMBL/GenBank/DDBJ databases">
        <authorList>
            <person name="Kjaerup R.B."/>
            <person name="Dalgaard T.S."/>
            <person name="Juul-Madsen H.R."/>
        </authorList>
    </citation>
    <scope>NUCLEOTIDE SEQUENCE [LARGE SCALE GENOMIC DNA]</scope>
    <source>
        <strain evidence="2">Orrdi1</strain>
    </source>
</reference>
<dbReference type="CDD" id="cd11614">
    <property type="entry name" value="SAF_CpaB_FlgA_like"/>
    <property type="match status" value="1"/>
</dbReference>
<accession>A0A1C3K090</accession>
<dbReference type="InterPro" id="IPR013974">
    <property type="entry name" value="SAF"/>
</dbReference>
<dbReference type="Pfam" id="PF08666">
    <property type="entry name" value="SAF"/>
    <property type="match status" value="1"/>
</dbReference>
<dbReference type="InterPro" id="IPR017592">
    <property type="entry name" value="Pilus_assmbl_Flp-typ_CpaB"/>
</dbReference>
<evidence type="ECO:0000259" key="1">
    <source>
        <dbReference type="SMART" id="SM00858"/>
    </source>
</evidence>
<dbReference type="NCBIfam" id="TIGR03177">
    <property type="entry name" value="pilus_cpaB"/>
    <property type="match status" value="1"/>
</dbReference>
<gene>
    <name evidence="2" type="ORF">ODI_02991</name>
    <name evidence="3" type="ORF">ODI_R2917</name>
</gene>
<dbReference type="EMBL" id="LT907988">
    <property type="protein sequence ID" value="SOE50715.1"/>
    <property type="molecule type" value="Genomic_DNA"/>
</dbReference>
<evidence type="ECO:0000313" key="4">
    <source>
        <dbReference type="Proteomes" id="UP000078558"/>
    </source>
</evidence>
<dbReference type="SMART" id="SM00858">
    <property type="entry name" value="SAF"/>
    <property type="match status" value="1"/>
</dbReference>
<organism evidence="2 4">
    <name type="scientific">Orrella dioscoreae</name>
    <dbReference type="NCBI Taxonomy" id="1851544"/>
    <lineage>
        <taxon>Bacteria</taxon>
        <taxon>Pseudomonadati</taxon>
        <taxon>Pseudomonadota</taxon>
        <taxon>Betaproteobacteria</taxon>
        <taxon>Burkholderiales</taxon>
        <taxon>Alcaligenaceae</taxon>
        <taxon>Orrella</taxon>
    </lineage>
</organism>
<feature type="domain" description="SAF" evidence="1">
    <location>
        <begin position="52"/>
        <end position="112"/>
    </location>
</feature>
<dbReference type="Proteomes" id="UP000078558">
    <property type="component" value="Chromosome I"/>
</dbReference>
<reference evidence="3 4" key="2">
    <citation type="submission" date="2017-08" db="EMBL/GenBank/DDBJ databases">
        <authorList>
            <person name="de Groot N.N."/>
        </authorList>
    </citation>
    <scope>NUCLEOTIDE SEQUENCE [LARGE SCALE GENOMIC DNA]</scope>
    <source>
        <strain evidence="3">Orrdi1</strain>
    </source>
</reference>
<keyword evidence="4" id="KW-1185">Reference proteome</keyword>
<sequence length="313" mass="32570">MSSMTRILAILLVVFAVLLGGFAWFLASRPATTPQPVAPTPVAQTQPDTARVPVVVAKKALEAGAPIPADAIEVVQWPVAPATGFADPGQVRGQFLRLDVAPGEPVLASSLLRGLQEQLHEGERAVTVPIDEVTGAAGRVRPGDWVDVFMTFNQGGEVEQTQSRLLQPRVRVLAYGERVLGGAEPQAAGRQAAQQANAAPRTALLAVPLVDVNDLILASRNGRLQLVLRPAGDADGTDPTLFVEPAAVLSARSGLDASARERLSEPANRAYAGTGLGGIAGAAPVAARPAGAPRPVGRSVEVLRGNRSENVPY</sequence>
<dbReference type="KEGG" id="odi:ODI_R2917"/>
<dbReference type="EMBL" id="FLRC01000011">
    <property type="protein sequence ID" value="SBT24920.1"/>
    <property type="molecule type" value="Genomic_DNA"/>
</dbReference>
<dbReference type="STRING" id="1851544.ODI_02991"/>
<protein>
    <submittedName>
        <fullName evidence="2">Flp pilus assembly protein RcpC/CpaB</fullName>
    </submittedName>
</protein>
<evidence type="ECO:0000313" key="3">
    <source>
        <dbReference type="EMBL" id="SOE50715.1"/>
    </source>
</evidence>
<dbReference type="Pfam" id="PF16976">
    <property type="entry name" value="RcpC"/>
    <property type="match status" value="1"/>
</dbReference>
<name>A0A1C3K090_9BURK</name>
<dbReference type="AlphaFoldDB" id="A0A1C3K090"/>
<evidence type="ECO:0000313" key="2">
    <source>
        <dbReference type="EMBL" id="SBT24920.1"/>
    </source>
</evidence>